<evidence type="ECO:0008006" key="5">
    <source>
        <dbReference type="Google" id="ProtNLM"/>
    </source>
</evidence>
<dbReference type="PANTHER" id="PTHR10514">
    <property type="entry name" value="ANGIOTENSIN-CONVERTING ENZYME"/>
    <property type="match status" value="1"/>
</dbReference>
<dbReference type="PRINTS" id="PR00791">
    <property type="entry name" value="PEPDIPTASEA"/>
</dbReference>
<dbReference type="CDD" id="cd06461">
    <property type="entry name" value="M2_ACE"/>
    <property type="match status" value="1"/>
</dbReference>
<dbReference type="AlphaFoldDB" id="A0A382FKQ8"/>
<dbReference type="GO" id="GO:0008237">
    <property type="term" value="F:metallopeptidase activity"/>
    <property type="evidence" value="ECO:0007669"/>
    <property type="project" value="InterPro"/>
</dbReference>
<gene>
    <name evidence="4" type="ORF">METZ01_LOCUS216059</name>
</gene>
<name>A0A382FKQ8_9ZZZZ</name>
<proteinExistence type="predicted"/>
<accession>A0A382FKQ8</accession>
<organism evidence="4">
    <name type="scientific">marine metagenome</name>
    <dbReference type="NCBI Taxonomy" id="408172"/>
    <lineage>
        <taxon>unclassified sequences</taxon>
        <taxon>metagenomes</taxon>
        <taxon>ecological metagenomes</taxon>
    </lineage>
</organism>
<evidence type="ECO:0000256" key="3">
    <source>
        <dbReference type="ARBA" id="ARBA00023180"/>
    </source>
</evidence>
<dbReference type="PROSITE" id="PS51257">
    <property type="entry name" value="PROKAR_LIPOPROTEIN"/>
    <property type="match status" value="1"/>
</dbReference>
<dbReference type="GO" id="GO:0016020">
    <property type="term" value="C:membrane"/>
    <property type="evidence" value="ECO:0007669"/>
    <property type="project" value="InterPro"/>
</dbReference>
<dbReference type="PANTHER" id="PTHR10514:SF27">
    <property type="entry name" value="ANGIOTENSIN-CONVERTING ENZYME"/>
    <property type="match status" value="1"/>
</dbReference>
<keyword evidence="3" id="KW-0325">Glycoprotein</keyword>
<evidence type="ECO:0000256" key="2">
    <source>
        <dbReference type="ARBA" id="ARBA00023157"/>
    </source>
</evidence>
<evidence type="ECO:0000313" key="4">
    <source>
        <dbReference type="EMBL" id="SVB63205.1"/>
    </source>
</evidence>
<evidence type="ECO:0000256" key="1">
    <source>
        <dbReference type="ARBA" id="ARBA00022729"/>
    </source>
</evidence>
<sequence length="501" mass="55675">MRDGWGGGRLPCVIALLGTLAAGCGEPGPTPEDAQAFLERAEEQLLELWIDAGRAAWVQNTYITDDTNILAAEAQATVIGVTMALAAEAAQFDAVDLPQDLRRSLLMLKTSLGVAAPSNPALQAELAVISTGMESTYGRGEYCPDNAEACLSLPQMERLFAESRNTDELLDIWAGWRMVSPPMRDQYARFVELANAGASDLGFADLGEMWRAGYDMPPDEFVAELERLWGQVQPLYEALHCHVRAELAEEYGSAVVPLGQPIPAHLLGNMWSQTWANVYDIVGPARADPGYDLTRLLESNRVDELEMVRYGERFFDSLGFAPLPETFWDRSLFLEPGDRDVVCHASAWDLDYESDVRIKMCIGRNGEDFVTIHHELGHNYYQRAYRGQSPLHRTSANDGFHEGIGDTIALSITPEYLVDVGLLETAPPADRDLGLLLRLALDKVAFLPFGLMVDQWRWKVFSGEIAPEGYNEGWWDLRAEYQGIRPPLPRSEADFDPGAKY</sequence>
<feature type="non-terminal residue" evidence="4">
    <location>
        <position position="501"/>
    </location>
</feature>
<keyword evidence="2" id="KW-1015">Disulfide bond</keyword>
<dbReference type="GO" id="GO:0006508">
    <property type="term" value="P:proteolysis"/>
    <property type="evidence" value="ECO:0007669"/>
    <property type="project" value="InterPro"/>
</dbReference>
<keyword evidence="1" id="KW-0732">Signal</keyword>
<dbReference type="PROSITE" id="PS52011">
    <property type="entry name" value="PEPTIDASE_M2"/>
    <property type="match status" value="1"/>
</dbReference>
<dbReference type="EMBL" id="UINC01050350">
    <property type="protein sequence ID" value="SVB63205.1"/>
    <property type="molecule type" value="Genomic_DNA"/>
</dbReference>
<dbReference type="SUPFAM" id="SSF55486">
    <property type="entry name" value="Metalloproteases ('zincins'), catalytic domain"/>
    <property type="match status" value="1"/>
</dbReference>
<reference evidence="4" key="1">
    <citation type="submission" date="2018-05" db="EMBL/GenBank/DDBJ databases">
        <authorList>
            <person name="Lanie J.A."/>
            <person name="Ng W.-L."/>
            <person name="Kazmierczak K.M."/>
            <person name="Andrzejewski T.M."/>
            <person name="Davidsen T.M."/>
            <person name="Wayne K.J."/>
            <person name="Tettelin H."/>
            <person name="Glass J.I."/>
            <person name="Rusch D."/>
            <person name="Podicherti R."/>
            <person name="Tsui H.-C.T."/>
            <person name="Winkler M.E."/>
        </authorList>
    </citation>
    <scope>NUCLEOTIDE SEQUENCE</scope>
</reference>
<dbReference type="Pfam" id="PF01401">
    <property type="entry name" value="Peptidase_M2"/>
    <property type="match status" value="1"/>
</dbReference>
<dbReference type="InterPro" id="IPR001548">
    <property type="entry name" value="Peptidase_M2"/>
</dbReference>
<dbReference type="GO" id="GO:0008241">
    <property type="term" value="F:peptidyl-dipeptidase activity"/>
    <property type="evidence" value="ECO:0007669"/>
    <property type="project" value="InterPro"/>
</dbReference>
<protein>
    <recommendedName>
        <fullName evidence="5">Angiotensin-converting enzyme</fullName>
    </recommendedName>
</protein>